<sequence>MSSRLLRYFAGSTLLRTQSVRSIATPMRGTIAARSNIQIAAAAAGPLQFSHPPPTRFLIPRSPIRRAFAAISNKKLPPCGKHCTCNYDAEKESLISAQRWTIVCFAGLAMSFAVFYTRILLEVIRGIATPLQGIIALF</sequence>
<dbReference type="EMBL" id="JAHRHY010000001">
    <property type="protein sequence ID" value="KAG9073267.1"/>
    <property type="molecule type" value="Genomic_DNA"/>
</dbReference>
<dbReference type="OrthoDB" id="2433180at2759"/>
<evidence type="ECO:0000313" key="1">
    <source>
        <dbReference type="EMBL" id="KAG9073267.1"/>
    </source>
</evidence>
<reference evidence="1" key="1">
    <citation type="submission" date="2021-06" db="EMBL/GenBank/DDBJ databases">
        <title>Genome Sequence of Mortierella hyaline Strain SCG-10, a Cold-Adapted, Nitrate-Reducing Fungus Isolated from Soil in Minnesota, USA.</title>
        <authorList>
            <person name="Aldossari N."/>
        </authorList>
    </citation>
    <scope>NUCLEOTIDE SEQUENCE</scope>
    <source>
        <strain evidence="1">SCG-10</strain>
    </source>
</reference>
<accession>A0A9P7Y6P8</accession>
<proteinExistence type="predicted"/>
<evidence type="ECO:0000313" key="2">
    <source>
        <dbReference type="Proteomes" id="UP000707451"/>
    </source>
</evidence>
<dbReference type="AlphaFoldDB" id="A0A9P7Y6P8"/>
<comment type="caution">
    <text evidence="1">The sequence shown here is derived from an EMBL/GenBank/DDBJ whole genome shotgun (WGS) entry which is preliminary data.</text>
</comment>
<organism evidence="1 2">
    <name type="scientific">Linnemannia hyalina</name>
    <dbReference type="NCBI Taxonomy" id="64524"/>
    <lineage>
        <taxon>Eukaryota</taxon>
        <taxon>Fungi</taxon>
        <taxon>Fungi incertae sedis</taxon>
        <taxon>Mucoromycota</taxon>
        <taxon>Mortierellomycotina</taxon>
        <taxon>Mortierellomycetes</taxon>
        <taxon>Mortierellales</taxon>
        <taxon>Mortierellaceae</taxon>
        <taxon>Linnemannia</taxon>
    </lineage>
</organism>
<gene>
    <name evidence="1" type="ORF">KI688_001059</name>
</gene>
<keyword evidence="2" id="KW-1185">Reference proteome</keyword>
<dbReference type="Proteomes" id="UP000707451">
    <property type="component" value="Unassembled WGS sequence"/>
</dbReference>
<protein>
    <submittedName>
        <fullName evidence="1">Uncharacterized protein</fullName>
    </submittedName>
</protein>
<name>A0A9P7Y6P8_9FUNG</name>